<evidence type="ECO:0000256" key="4">
    <source>
        <dbReference type="ARBA" id="ARBA00023136"/>
    </source>
</evidence>
<feature type="transmembrane region" description="Helical" evidence="6">
    <location>
        <begin position="219"/>
        <end position="243"/>
    </location>
</feature>
<evidence type="ECO:0000256" key="3">
    <source>
        <dbReference type="ARBA" id="ARBA00022989"/>
    </source>
</evidence>
<feature type="transmembrane region" description="Helical" evidence="6">
    <location>
        <begin position="513"/>
        <end position="536"/>
    </location>
</feature>
<evidence type="ECO:0000313" key="8">
    <source>
        <dbReference type="EMBL" id="BFF96919.1"/>
    </source>
</evidence>
<dbReference type="InterPro" id="IPR020846">
    <property type="entry name" value="MFS_dom"/>
</dbReference>
<keyword evidence="9" id="KW-1185">Reference proteome</keyword>
<keyword evidence="3 6" id="KW-1133">Transmembrane helix</keyword>
<protein>
    <submittedName>
        <fullName evidence="8">Organic cation transporter protein</fullName>
    </submittedName>
</protein>
<keyword evidence="2 6" id="KW-0812">Transmembrane</keyword>
<dbReference type="CDD" id="cd17317">
    <property type="entry name" value="MFS_SLC22"/>
    <property type="match status" value="1"/>
</dbReference>
<organism evidence="8 9">
    <name type="scientific">Drosophila madeirensis</name>
    <name type="common">Fruit fly</name>
    <dbReference type="NCBI Taxonomy" id="30013"/>
    <lineage>
        <taxon>Eukaryota</taxon>
        <taxon>Metazoa</taxon>
        <taxon>Ecdysozoa</taxon>
        <taxon>Arthropoda</taxon>
        <taxon>Hexapoda</taxon>
        <taxon>Insecta</taxon>
        <taxon>Pterygota</taxon>
        <taxon>Neoptera</taxon>
        <taxon>Endopterygota</taxon>
        <taxon>Diptera</taxon>
        <taxon>Brachycera</taxon>
        <taxon>Muscomorpha</taxon>
        <taxon>Ephydroidea</taxon>
        <taxon>Drosophilidae</taxon>
        <taxon>Drosophila</taxon>
        <taxon>Sophophora</taxon>
    </lineage>
</organism>
<evidence type="ECO:0000256" key="1">
    <source>
        <dbReference type="ARBA" id="ARBA00004141"/>
    </source>
</evidence>
<dbReference type="PROSITE" id="PS50850">
    <property type="entry name" value="MFS"/>
    <property type="match status" value="1"/>
</dbReference>
<dbReference type="GO" id="GO:0016020">
    <property type="term" value="C:membrane"/>
    <property type="evidence" value="ECO:0007669"/>
    <property type="project" value="UniProtKB-SubCell"/>
</dbReference>
<feature type="transmembrane region" description="Helical" evidence="6">
    <location>
        <begin position="403"/>
        <end position="421"/>
    </location>
</feature>
<dbReference type="Gene3D" id="1.20.1250.20">
    <property type="entry name" value="MFS general substrate transporter like domains"/>
    <property type="match status" value="1"/>
</dbReference>
<feature type="transmembrane region" description="Helical" evidence="6">
    <location>
        <begin position="367"/>
        <end position="388"/>
    </location>
</feature>
<dbReference type="AlphaFoldDB" id="A0AAU9FM03"/>
<reference evidence="8 9" key="1">
    <citation type="submission" date="2024-02" db="EMBL/GenBank/DDBJ databases">
        <title>A chromosome-level genome assembly of Drosophila madeirensis, a fruit fly species endemic to Madeira island.</title>
        <authorList>
            <person name="Tomihara K."/>
            <person name="Llopart A."/>
            <person name="Yamamoto D."/>
        </authorList>
    </citation>
    <scope>NUCLEOTIDE SEQUENCE [LARGE SCALE GENOMIC DNA]</scope>
    <source>
        <strain evidence="8 9">RF1</strain>
    </source>
</reference>
<dbReference type="InterPro" id="IPR005828">
    <property type="entry name" value="MFS_sugar_transport-like"/>
</dbReference>
<evidence type="ECO:0000256" key="5">
    <source>
        <dbReference type="SAM" id="MobiDB-lite"/>
    </source>
</evidence>
<dbReference type="Pfam" id="PF00083">
    <property type="entry name" value="Sugar_tr"/>
    <property type="match status" value="1"/>
</dbReference>
<dbReference type="PANTHER" id="PTHR24064">
    <property type="entry name" value="SOLUTE CARRIER FAMILY 22 MEMBER"/>
    <property type="match status" value="1"/>
</dbReference>
<dbReference type="Proteomes" id="UP001500889">
    <property type="component" value="Chromosome J"/>
</dbReference>
<dbReference type="InterPro" id="IPR036259">
    <property type="entry name" value="MFS_trans_sf"/>
</dbReference>
<name>A0AAU9FM03_DROMD</name>
<feature type="domain" description="Major facilitator superfamily (MFS) profile" evidence="7">
    <location>
        <begin position="50"/>
        <end position="541"/>
    </location>
</feature>
<comment type="subcellular location">
    <subcellularLocation>
        <location evidence="1">Membrane</location>
        <topology evidence="1">Multi-pass membrane protein</topology>
    </subcellularLocation>
</comment>
<keyword evidence="4 6" id="KW-0472">Membrane</keyword>
<feature type="transmembrane region" description="Helical" evidence="6">
    <location>
        <begin position="47"/>
        <end position="69"/>
    </location>
</feature>
<evidence type="ECO:0000259" key="7">
    <source>
        <dbReference type="PROSITE" id="PS50850"/>
    </source>
</evidence>
<sequence>MAASEAPPAEATVEMQPPAQPPPPKDPEEVTLDAILKHLGQFGRFQLMIFMLICLPMMFHAMFSVTYVFTASTVTHRCHITECDSPESAYIEPWTEFSIPRNGKDLDQCNRYNNDQLPQWNQSAGEDICQAEHYGAQTESCPDNKFVFRDKELTISNDFGIYCDEEWKLSLVGTINNVGQFFGIPIGGYVADRYGRSFSIALGGIMGAVLGIVRSYSPSYIWFLIFEFLDNMTSSTLYSTCFVIGIELVGPKRRVLACSVITVFYAVGEVALAMFAKAFPDWRILLRITYMPSLILLAYFWILPESVRWLLSQGKEDRAKGILHRAAKVNKRKLSDSLLDKLILANRDKLEQSAESRFPIREAFKNFKWRIANCSFCWIVHVLVYYGLSLNVVLLDGNKYNNFAYVALVEIPGFFLPLLIMDRFGRRFSLCGLMIFSGVCCIGTIFAGADQPVLQLGLFLVGKLTITASFQVLYFFASEIYPTNLRNSLLSFCSMMGRFGSMLAPQTPLLAKYYASAPAMLFAGAAILSGCLTLFFPETTNLVLPTTVQEADAIGVKKKPAKTQTEQPGQVVP</sequence>
<evidence type="ECO:0000313" key="9">
    <source>
        <dbReference type="Proteomes" id="UP001500889"/>
    </source>
</evidence>
<evidence type="ECO:0000256" key="6">
    <source>
        <dbReference type="SAM" id="Phobius"/>
    </source>
</evidence>
<feature type="transmembrane region" description="Helical" evidence="6">
    <location>
        <begin position="489"/>
        <end position="507"/>
    </location>
</feature>
<feature type="transmembrane region" description="Helical" evidence="6">
    <location>
        <begin position="255"/>
        <end position="276"/>
    </location>
</feature>
<feature type="transmembrane region" description="Helical" evidence="6">
    <location>
        <begin position="428"/>
        <end position="447"/>
    </location>
</feature>
<feature type="transmembrane region" description="Helical" evidence="6">
    <location>
        <begin position="453"/>
        <end position="477"/>
    </location>
</feature>
<dbReference type="GO" id="GO:0022857">
    <property type="term" value="F:transmembrane transporter activity"/>
    <property type="evidence" value="ECO:0007669"/>
    <property type="project" value="InterPro"/>
</dbReference>
<accession>A0AAU9FM03</accession>
<feature type="region of interest" description="Disordered" evidence="5">
    <location>
        <begin position="1"/>
        <end position="27"/>
    </location>
</feature>
<gene>
    <name evidence="8" type="ORF">DMAD_05450</name>
</gene>
<feature type="transmembrane region" description="Helical" evidence="6">
    <location>
        <begin position="194"/>
        <end position="213"/>
    </location>
</feature>
<evidence type="ECO:0000256" key="2">
    <source>
        <dbReference type="ARBA" id="ARBA00022692"/>
    </source>
</evidence>
<dbReference type="SUPFAM" id="SSF103473">
    <property type="entry name" value="MFS general substrate transporter"/>
    <property type="match status" value="1"/>
</dbReference>
<proteinExistence type="predicted"/>
<dbReference type="FunFam" id="1.20.1250.20:FF:000762">
    <property type="entry name" value="organic cation transporter protein-like"/>
    <property type="match status" value="1"/>
</dbReference>
<dbReference type="EMBL" id="AP029265">
    <property type="protein sequence ID" value="BFF96919.1"/>
    <property type="molecule type" value="Genomic_DNA"/>
</dbReference>
<feature type="transmembrane region" description="Helical" evidence="6">
    <location>
        <begin position="282"/>
        <end position="303"/>
    </location>
</feature>